<keyword evidence="7" id="KW-1185">Reference proteome</keyword>
<dbReference type="InterPro" id="IPR009057">
    <property type="entry name" value="Homeodomain-like_sf"/>
</dbReference>
<dbReference type="InterPro" id="IPR036271">
    <property type="entry name" value="Tet_transcr_reg_TetR-rel_C_sf"/>
</dbReference>
<keyword evidence="2 4" id="KW-0238">DNA-binding</keyword>
<feature type="DNA-binding region" description="H-T-H motif" evidence="4">
    <location>
        <begin position="28"/>
        <end position="47"/>
    </location>
</feature>
<dbReference type="RefSeq" id="WP_132106491.1">
    <property type="nucleotide sequence ID" value="NZ_SMLB01000047.1"/>
</dbReference>
<keyword evidence="3" id="KW-0804">Transcription</keyword>
<evidence type="ECO:0000256" key="1">
    <source>
        <dbReference type="ARBA" id="ARBA00023015"/>
    </source>
</evidence>
<evidence type="ECO:0000313" key="6">
    <source>
        <dbReference type="EMBL" id="TDD65800.1"/>
    </source>
</evidence>
<evidence type="ECO:0000313" key="7">
    <source>
        <dbReference type="Proteomes" id="UP000295217"/>
    </source>
</evidence>
<name>A0A4R5A421_9ACTN</name>
<dbReference type="Pfam" id="PF00440">
    <property type="entry name" value="TetR_N"/>
    <property type="match status" value="1"/>
</dbReference>
<dbReference type="EMBL" id="SMLB01000047">
    <property type="protein sequence ID" value="TDD65800.1"/>
    <property type="molecule type" value="Genomic_DNA"/>
</dbReference>
<dbReference type="OrthoDB" id="3572434at2"/>
<dbReference type="InterPro" id="IPR001647">
    <property type="entry name" value="HTH_TetR"/>
</dbReference>
<proteinExistence type="predicted"/>
<dbReference type="Gene3D" id="1.10.357.10">
    <property type="entry name" value="Tetracycline Repressor, domain 2"/>
    <property type="match status" value="1"/>
</dbReference>
<dbReference type="SUPFAM" id="SSF48498">
    <property type="entry name" value="Tetracyclin repressor-like, C-terminal domain"/>
    <property type="match status" value="1"/>
</dbReference>
<sequence>MGRPRKVTDEQLMAACGRAIGRHGPRFTLAQVAQEAGVATATVAERFGSKQRLLETMLATENAGLAGRMRAAGAAAARAGAGPVEVLRAAALVGTEQVADAATAANHLAQLGADLADPALRAGVAEQRDLVRGVLADLAAEAVGAGGLAGAPPADVVARVLAALVHGTQVDWAMRPDGSLVDRLRADVDAVLAGWR</sequence>
<dbReference type="Proteomes" id="UP000295217">
    <property type="component" value="Unassembled WGS sequence"/>
</dbReference>
<gene>
    <name evidence="6" type="ORF">E1262_24300</name>
</gene>
<reference evidence="6 7" key="1">
    <citation type="submission" date="2019-02" db="EMBL/GenBank/DDBJ databases">
        <title>Draft genome sequences of novel Actinobacteria.</title>
        <authorList>
            <person name="Sahin N."/>
            <person name="Ay H."/>
            <person name="Saygin H."/>
        </authorList>
    </citation>
    <scope>NUCLEOTIDE SEQUENCE [LARGE SCALE GENOMIC DNA]</scope>
    <source>
        <strain evidence="6 7">8K307</strain>
    </source>
</reference>
<dbReference type="SUPFAM" id="SSF46689">
    <property type="entry name" value="Homeodomain-like"/>
    <property type="match status" value="1"/>
</dbReference>
<dbReference type="PANTHER" id="PTHR30055">
    <property type="entry name" value="HTH-TYPE TRANSCRIPTIONAL REGULATOR RUTR"/>
    <property type="match status" value="1"/>
</dbReference>
<evidence type="ECO:0000259" key="5">
    <source>
        <dbReference type="PROSITE" id="PS50977"/>
    </source>
</evidence>
<dbReference type="PROSITE" id="PS50977">
    <property type="entry name" value="HTH_TETR_2"/>
    <property type="match status" value="1"/>
</dbReference>
<accession>A0A4R5A421</accession>
<dbReference type="GO" id="GO:0003700">
    <property type="term" value="F:DNA-binding transcription factor activity"/>
    <property type="evidence" value="ECO:0007669"/>
    <property type="project" value="TreeGrafter"/>
</dbReference>
<organism evidence="6 7">
    <name type="scientific">Jiangella aurantiaca</name>
    <dbReference type="NCBI Taxonomy" id="2530373"/>
    <lineage>
        <taxon>Bacteria</taxon>
        <taxon>Bacillati</taxon>
        <taxon>Actinomycetota</taxon>
        <taxon>Actinomycetes</taxon>
        <taxon>Jiangellales</taxon>
        <taxon>Jiangellaceae</taxon>
        <taxon>Jiangella</taxon>
    </lineage>
</organism>
<evidence type="ECO:0000256" key="4">
    <source>
        <dbReference type="PROSITE-ProRule" id="PRU00335"/>
    </source>
</evidence>
<dbReference type="InterPro" id="IPR050109">
    <property type="entry name" value="HTH-type_TetR-like_transc_reg"/>
</dbReference>
<dbReference type="PANTHER" id="PTHR30055:SF234">
    <property type="entry name" value="HTH-TYPE TRANSCRIPTIONAL REGULATOR BETI"/>
    <property type="match status" value="1"/>
</dbReference>
<dbReference type="AlphaFoldDB" id="A0A4R5A421"/>
<protein>
    <submittedName>
        <fullName evidence="6">TetR family transcriptional regulator</fullName>
    </submittedName>
</protein>
<feature type="domain" description="HTH tetR-type" evidence="5">
    <location>
        <begin position="6"/>
        <end position="65"/>
    </location>
</feature>
<comment type="caution">
    <text evidence="6">The sequence shown here is derived from an EMBL/GenBank/DDBJ whole genome shotgun (WGS) entry which is preliminary data.</text>
</comment>
<evidence type="ECO:0000256" key="2">
    <source>
        <dbReference type="ARBA" id="ARBA00023125"/>
    </source>
</evidence>
<keyword evidence="1" id="KW-0805">Transcription regulation</keyword>
<dbReference type="GO" id="GO:0000976">
    <property type="term" value="F:transcription cis-regulatory region binding"/>
    <property type="evidence" value="ECO:0007669"/>
    <property type="project" value="TreeGrafter"/>
</dbReference>
<evidence type="ECO:0000256" key="3">
    <source>
        <dbReference type="ARBA" id="ARBA00023163"/>
    </source>
</evidence>